<dbReference type="EMBL" id="JAWWNJ010000217">
    <property type="protein sequence ID" value="KAK6969654.1"/>
    <property type="molecule type" value="Genomic_DNA"/>
</dbReference>
<evidence type="ECO:0000256" key="1">
    <source>
        <dbReference type="SAM" id="MobiDB-lite"/>
    </source>
</evidence>
<sequence>MYREAPFDLPCKELSVRLAWWKSIAKDSNAYLLARLGIKLFSVVPSEMCDERTASKLTAMSTAKRNNLSADNLHCQKVRLELPTPNRKPSDPIVAGIPSLRDLLNAESTSDSAADIDEDKLFNPPDPYGIKDYEAMQEDEEDSDFTPPPLVCRKANFPVFDIETYIDLKAPKLTARFAADQEKAKADVAAPKKAAKAPATQWSVDDAEWDADNWDA</sequence>
<organism evidence="2 4">
    <name type="scientific">Favolaschia claudopus</name>
    <dbReference type="NCBI Taxonomy" id="2862362"/>
    <lineage>
        <taxon>Eukaryota</taxon>
        <taxon>Fungi</taxon>
        <taxon>Dikarya</taxon>
        <taxon>Basidiomycota</taxon>
        <taxon>Agaricomycotina</taxon>
        <taxon>Agaricomycetes</taxon>
        <taxon>Agaricomycetidae</taxon>
        <taxon>Agaricales</taxon>
        <taxon>Marasmiineae</taxon>
        <taxon>Mycenaceae</taxon>
        <taxon>Favolaschia</taxon>
    </lineage>
</organism>
<feature type="region of interest" description="Disordered" evidence="1">
    <location>
        <begin position="180"/>
        <end position="216"/>
    </location>
</feature>
<protein>
    <submittedName>
        <fullName evidence="2">Uncharacterized protein</fullName>
    </submittedName>
</protein>
<name>A0AAV9Z3W0_9AGAR</name>
<evidence type="ECO:0000313" key="2">
    <source>
        <dbReference type="EMBL" id="KAK6969654.1"/>
    </source>
</evidence>
<proteinExistence type="predicted"/>
<reference evidence="2 4" key="1">
    <citation type="journal article" date="2024" name="J Genomics">
        <title>Draft genome sequencing and assembly of Favolaschia claudopus CIRM-BRFM 2984 isolated from oak limbs.</title>
        <authorList>
            <person name="Navarro D."/>
            <person name="Drula E."/>
            <person name="Chaduli D."/>
            <person name="Cazenave R."/>
            <person name="Ahrendt S."/>
            <person name="Wang J."/>
            <person name="Lipzen A."/>
            <person name="Daum C."/>
            <person name="Barry K."/>
            <person name="Grigoriev I.V."/>
            <person name="Favel A."/>
            <person name="Rosso M.N."/>
            <person name="Martin F."/>
        </authorList>
    </citation>
    <scope>NUCLEOTIDE SEQUENCE [LARGE SCALE GENOMIC DNA]</scope>
    <source>
        <strain evidence="2 4">CIRM-BRFM 2984</strain>
    </source>
</reference>
<comment type="caution">
    <text evidence="2">The sequence shown here is derived from an EMBL/GenBank/DDBJ whole genome shotgun (WGS) entry which is preliminary data.</text>
</comment>
<keyword evidence="4" id="KW-1185">Reference proteome</keyword>
<gene>
    <name evidence="2" type="ORF">R3P38DRAFT_2814041</name>
    <name evidence="3" type="ORF">R3P38DRAFT_2814052</name>
</gene>
<dbReference type="AlphaFoldDB" id="A0AAV9Z3W0"/>
<evidence type="ECO:0000313" key="3">
    <source>
        <dbReference type="EMBL" id="KAK6969669.1"/>
    </source>
</evidence>
<dbReference type="EMBL" id="JAWWNJ010000217">
    <property type="protein sequence ID" value="KAK6969669.1"/>
    <property type="molecule type" value="Genomic_DNA"/>
</dbReference>
<dbReference type="Proteomes" id="UP001362999">
    <property type="component" value="Unassembled WGS sequence"/>
</dbReference>
<feature type="compositionally biased region" description="Low complexity" evidence="1">
    <location>
        <begin position="187"/>
        <end position="199"/>
    </location>
</feature>
<accession>A0AAV9Z3W0</accession>
<evidence type="ECO:0000313" key="4">
    <source>
        <dbReference type="Proteomes" id="UP001362999"/>
    </source>
</evidence>
<feature type="compositionally biased region" description="Acidic residues" evidence="1">
    <location>
        <begin position="205"/>
        <end position="216"/>
    </location>
</feature>